<dbReference type="AlphaFoldDB" id="A0A841BVY7"/>
<feature type="compositionally biased region" description="Polar residues" evidence="1">
    <location>
        <begin position="134"/>
        <end position="163"/>
    </location>
</feature>
<sequence>MAISEEDLGPRWLRDYGDVNVDVATLLKFGNSLIAELDLDYKPHAMKIFDDMSVPDGYSSAEFFELVDALATHRTVRVETTTSLARHADGIFAFGSAAKEISNNYGEADAYSGAKVGYVERLMADAPAARDDGSTQPSSTAIPILPTTQVPATTGSTDNSGTTALGPDGKPLY</sequence>
<comment type="caution">
    <text evidence="2">The sequence shown here is derived from an EMBL/GenBank/DDBJ whole genome shotgun (WGS) entry which is preliminary data.</text>
</comment>
<organism evidence="2 3">
    <name type="scientific">Allocatelliglobosispora scoriae</name>
    <dbReference type="NCBI Taxonomy" id="643052"/>
    <lineage>
        <taxon>Bacteria</taxon>
        <taxon>Bacillati</taxon>
        <taxon>Actinomycetota</taxon>
        <taxon>Actinomycetes</taxon>
        <taxon>Micromonosporales</taxon>
        <taxon>Micromonosporaceae</taxon>
        <taxon>Allocatelliglobosispora</taxon>
    </lineage>
</organism>
<dbReference type="EMBL" id="JACHMN010000002">
    <property type="protein sequence ID" value="MBB5871628.1"/>
    <property type="molecule type" value="Genomic_DNA"/>
</dbReference>
<name>A0A841BVY7_9ACTN</name>
<evidence type="ECO:0000313" key="3">
    <source>
        <dbReference type="Proteomes" id="UP000587527"/>
    </source>
</evidence>
<gene>
    <name evidence="2" type="ORF">F4553_005007</name>
</gene>
<dbReference type="Proteomes" id="UP000587527">
    <property type="component" value="Unassembled WGS sequence"/>
</dbReference>
<evidence type="ECO:0000256" key="1">
    <source>
        <dbReference type="SAM" id="MobiDB-lite"/>
    </source>
</evidence>
<dbReference type="RefSeq" id="WP_184839817.1">
    <property type="nucleotide sequence ID" value="NZ_JACHMN010000002.1"/>
</dbReference>
<protein>
    <submittedName>
        <fullName evidence="2">Uncharacterized protein</fullName>
    </submittedName>
</protein>
<proteinExistence type="predicted"/>
<keyword evidence="3" id="KW-1185">Reference proteome</keyword>
<accession>A0A841BVY7</accession>
<evidence type="ECO:0000313" key="2">
    <source>
        <dbReference type="EMBL" id="MBB5871628.1"/>
    </source>
</evidence>
<reference evidence="2 3" key="1">
    <citation type="submission" date="2020-08" db="EMBL/GenBank/DDBJ databases">
        <title>Sequencing the genomes of 1000 actinobacteria strains.</title>
        <authorList>
            <person name="Klenk H.-P."/>
        </authorList>
    </citation>
    <scope>NUCLEOTIDE SEQUENCE [LARGE SCALE GENOMIC DNA]</scope>
    <source>
        <strain evidence="2 3">DSM 45362</strain>
    </source>
</reference>
<feature type="region of interest" description="Disordered" evidence="1">
    <location>
        <begin position="128"/>
        <end position="173"/>
    </location>
</feature>